<protein>
    <submittedName>
        <fullName evidence="2">Uncharacterized protein</fullName>
    </submittedName>
</protein>
<organism evidence="2 3">
    <name type="scientific">Protopolystoma xenopodis</name>
    <dbReference type="NCBI Taxonomy" id="117903"/>
    <lineage>
        <taxon>Eukaryota</taxon>
        <taxon>Metazoa</taxon>
        <taxon>Spiralia</taxon>
        <taxon>Lophotrochozoa</taxon>
        <taxon>Platyhelminthes</taxon>
        <taxon>Monogenea</taxon>
        <taxon>Polyopisthocotylea</taxon>
        <taxon>Polystomatidea</taxon>
        <taxon>Polystomatidae</taxon>
        <taxon>Protopolystoma</taxon>
    </lineage>
</organism>
<evidence type="ECO:0000256" key="1">
    <source>
        <dbReference type="SAM" id="MobiDB-lite"/>
    </source>
</evidence>
<reference evidence="2" key="1">
    <citation type="submission" date="2018-11" db="EMBL/GenBank/DDBJ databases">
        <authorList>
            <consortium name="Pathogen Informatics"/>
        </authorList>
    </citation>
    <scope>NUCLEOTIDE SEQUENCE</scope>
</reference>
<dbReference type="AlphaFoldDB" id="A0A3S5BCK1"/>
<keyword evidence="3" id="KW-1185">Reference proteome</keyword>
<proteinExistence type="predicted"/>
<evidence type="ECO:0000313" key="2">
    <source>
        <dbReference type="EMBL" id="VEL40543.1"/>
    </source>
</evidence>
<accession>A0A3S5BCK1</accession>
<comment type="caution">
    <text evidence="2">The sequence shown here is derived from an EMBL/GenBank/DDBJ whole genome shotgun (WGS) entry which is preliminary data.</text>
</comment>
<sequence length="232" mass="24887">MHVYTLMPVQKFNALNTLPRSRVVRRDQAFNYVFSVANGCTHGPSPQMPGYPVECGQETFSSAKTLLTQSTDSNVAITVTNSVETSVTASKPFGELSHPSSLQLIKTTSLAATSQTPPAQATLIHSIPVSSSFTVNKRKHHYSHKCNPINQLTRLRALHSPPIYPHPCISSTPSSSITITSLYPSPHPTEPLPSSLPSSPPSILPISPPHSHTHSPSSSPPPPAFQSCLSLA</sequence>
<dbReference type="EMBL" id="CAAALY010265340">
    <property type="protein sequence ID" value="VEL40543.1"/>
    <property type="molecule type" value="Genomic_DNA"/>
</dbReference>
<feature type="region of interest" description="Disordered" evidence="1">
    <location>
        <begin position="179"/>
        <end position="232"/>
    </location>
</feature>
<dbReference type="Proteomes" id="UP000784294">
    <property type="component" value="Unassembled WGS sequence"/>
</dbReference>
<name>A0A3S5BCK1_9PLAT</name>
<feature type="compositionally biased region" description="Pro residues" evidence="1">
    <location>
        <begin position="198"/>
        <end position="208"/>
    </location>
</feature>
<gene>
    <name evidence="2" type="ORF">PXEA_LOCUS33983</name>
</gene>
<evidence type="ECO:0000313" key="3">
    <source>
        <dbReference type="Proteomes" id="UP000784294"/>
    </source>
</evidence>